<dbReference type="Proteomes" id="UP000241890">
    <property type="component" value="Unassembled WGS sequence"/>
</dbReference>
<accession>A0A2R5G0Z3</accession>
<keyword evidence="1" id="KW-0175">Coiled coil</keyword>
<feature type="compositionally biased region" description="Low complexity" evidence="2">
    <location>
        <begin position="337"/>
        <end position="354"/>
    </location>
</feature>
<keyword evidence="4" id="KW-1185">Reference proteome</keyword>
<feature type="coiled-coil region" evidence="1">
    <location>
        <begin position="63"/>
        <end position="121"/>
    </location>
</feature>
<feature type="region of interest" description="Disordered" evidence="2">
    <location>
        <begin position="139"/>
        <end position="161"/>
    </location>
</feature>
<evidence type="ECO:0008006" key="5">
    <source>
        <dbReference type="Google" id="ProtNLM"/>
    </source>
</evidence>
<dbReference type="InParanoid" id="A0A2R5G0Z3"/>
<feature type="region of interest" description="Disordered" evidence="2">
    <location>
        <begin position="316"/>
        <end position="376"/>
    </location>
</feature>
<organism evidence="3 4">
    <name type="scientific">Hondaea fermentalgiana</name>
    <dbReference type="NCBI Taxonomy" id="2315210"/>
    <lineage>
        <taxon>Eukaryota</taxon>
        <taxon>Sar</taxon>
        <taxon>Stramenopiles</taxon>
        <taxon>Bigyra</taxon>
        <taxon>Labyrinthulomycetes</taxon>
        <taxon>Thraustochytrida</taxon>
        <taxon>Thraustochytriidae</taxon>
        <taxon>Hondaea</taxon>
    </lineage>
</organism>
<proteinExistence type="predicted"/>
<dbReference type="AlphaFoldDB" id="A0A2R5G0Z3"/>
<comment type="caution">
    <text evidence="3">The sequence shown here is derived from an EMBL/GenBank/DDBJ whole genome shotgun (WGS) entry which is preliminary data.</text>
</comment>
<protein>
    <recommendedName>
        <fullName evidence="5">PH domain-containing protein</fullName>
    </recommendedName>
</protein>
<feature type="compositionally biased region" description="Polar residues" evidence="2">
    <location>
        <begin position="360"/>
        <end position="375"/>
    </location>
</feature>
<feature type="coiled-coil region" evidence="1">
    <location>
        <begin position="161"/>
        <end position="223"/>
    </location>
</feature>
<evidence type="ECO:0000256" key="2">
    <source>
        <dbReference type="SAM" id="MobiDB-lite"/>
    </source>
</evidence>
<evidence type="ECO:0000313" key="4">
    <source>
        <dbReference type="Proteomes" id="UP000241890"/>
    </source>
</evidence>
<evidence type="ECO:0000256" key="1">
    <source>
        <dbReference type="SAM" id="Coils"/>
    </source>
</evidence>
<sequence>METASEELRKSTDAARSTVAQLARRLSVCGGGGGGSSEDDLHVLAEKLEDQVASWLERCDKDAHALGEERARLRKDRKDLDELKEALHEGMERLAEGRQEMTQIQAKFAKARDEIAHERRRLAEDWAKLALEQQRAATAKTANAEASSRDEAAARSTTATVSNLTAENERLLAKIQDAARERENLQQQLDLAKRELQPVQDTAGKLRDELDTTKHELKAALAKASEWHEKHDNLAAQFATLSGENEALRIETSRLEAARASRDTEYEALRKERDDLKLQLKSLAAASAAAAVEADAAKSRAPQDVHNAAQAILAQSTQAAQPKGEASGGVLRSAHTSSSSNSSSNSSSENPSDSAADKTSGPTGDQKNRDQNNNGAAAAAAAAAAVNEEMVFLQVENQLLIDQNTALRRQVQMVQADLARMTETEPASPTSGKKLFLHQQESSSDVSSISRTSSFSRKTGYVMMADGFTITNDIRWVRQYLVVTGSSFALFPSKRVSETCLDDDPGRWTAPTGFVALLTSDIHTTATRASISTAQDGAVGDECHDETDKTEESKKAAARMHLLVGPDRAVQKHVNAKRRIFDRRSPPFLFRAGESDLVEWCNAINDAIAAA</sequence>
<gene>
    <name evidence="3" type="ORF">FCC1311_009052</name>
</gene>
<evidence type="ECO:0000313" key="3">
    <source>
        <dbReference type="EMBL" id="GBG24687.1"/>
    </source>
</evidence>
<name>A0A2R5G0Z3_9STRA</name>
<dbReference type="EMBL" id="BEYU01000008">
    <property type="protein sequence ID" value="GBG24687.1"/>
    <property type="molecule type" value="Genomic_DNA"/>
</dbReference>
<reference evidence="3 4" key="1">
    <citation type="submission" date="2017-12" db="EMBL/GenBank/DDBJ databases">
        <title>Sequencing, de novo assembly and annotation of complete genome of a new Thraustochytrid species, strain FCC1311.</title>
        <authorList>
            <person name="Sedici K."/>
            <person name="Godart F."/>
            <person name="Aiese Cigliano R."/>
            <person name="Sanseverino W."/>
            <person name="Barakat M."/>
            <person name="Ortet P."/>
            <person name="Marechal E."/>
            <person name="Cagnac O."/>
            <person name="Amato A."/>
        </authorList>
    </citation>
    <scope>NUCLEOTIDE SEQUENCE [LARGE SCALE GENOMIC DNA]</scope>
</reference>